<evidence type="ECO:0000313" key="2">
    <source>
        <dbReference type="EMBL" id="MFD1778244.1"/>
    </source>
</evidence>
<evidence type="ECO:0000259" key="1">
    <source>
        <dbReference type="Pfam" id="PF20613"/>
    </source>
</evidence>
<sequence>MTDIQPTKYHQLYEGKSNNAHLISFDNGKQYIVKFFKEGQDKVLFNEWVGYSIARYLQLPVPPSRFVQIPESFYSELTGGELVKVTNTQFAIEYIPNCQNAHELTSPNVINRSQLAGIIIMDYWLYNLDRTRKNVLFKETPEGNHMLYIIDHADLFGSYAWDSSNLSTYCRKLMKSATHELIASFIPDEKDFYDQLSIIQSIPIHLLNEIVAFTPEDWGVTEDDKKRVVDYLVCRRDMVLSKLIRDFIKSRYRPLHSKS</sequence>
<feature type="domain" description="HipA-like kinase" evidence="1">
    <location>
        <begin position="20"/>
        <end position="233"/>
    </location>
</feature>
<organism evidence="2 3">
    <name type="scientific">Fredinandcohnia salidurans</name>
    <dbReference type="NCBI Taxonomy" id="2595041"/>
    <lineage>
        <taxon>Bacteria</taxon>
        <taxon>Bacillati</taxon>
        <taxon>Bacillota</taxon>
        <taxon>Bacilli</taxon>
        <taxon>Bacillales</taxon>
        <taxon>Bacillaceae</taxon>
        <taxon>Fredinandcohnia</taxon>
    </lineage>
</organism>
<reference evidence="3" key="1">
    <citation type="journal article" date="2019" name="Int. J. Syst. Evol. Microbiol.">
        <title>The Global Catalogue of Microorganisms (GCM) 10K type strain sequencing project: providing services to taxonomists for standard genome sequencing and annotation.</title>
        <authorList>
            <consortium name="The Broad Institute Genomics Platform"/>
            <consortium name="The Broad Institute Genome Sequencing Center for Infectious Disease"/>
            <person name="Wu L."/>
            <person name="Ma J."/>
        </authorList>
    </citation>
    <scope>NUCLEOTIDE SEQUENCE [LARGE SCALE GENOMIC DNA]</scope>
    <source>
        <strain evidence="3">CCUG 15531</strain>
    </source>
</reference>
<dbReference type="Proteomes" id="UP001597227">
    <property type="component" value="Unassembled WGS sequence"/>
</dbReference>
<dbReference type="InterPro" id="IPR046748">
    <property type="entry name" value="HipA_2"/>
</dbReference>
<evidence type="ECO:0000313" key="3">
    <source>
        <dbReference type="Proteomes" id="UP001597227"/>
    </source>
</evidence>
<name>A0ABW4MJR6_9BACI</name>
<dbReference type="EMBL" id="JBHUEK010000008">
    <property type="protein sequence ID" value="MFD1778244.1"/>
    <property type="molecule type" value="Genomic_DNA"/>
</dbReference>
<proteinExistence type="predicted"/>
<keyword evidence="2" id="KW-0808">Transferase</keyword>
<dbReference type="Pfam" id="PF20613">
    <property type="entry name" value="HipA_2"/>
    <property type="match status" value="1"/>
</dbReference>
<dbReference type="GO" id="GO:0016301">
    <property type="term" value="F:kinase activity"/>
    <property type="evidence" value="ECO:0007669"/>
    <property type="project" value="UniProtKB-KW"/>
</dbReference>
<gene>
    <name evidence="2" type="ORF">ACFSFW_06150</name>
</gene>
<keyword evidence="3" id="KW-1185">Reference proteome</keyword>
<dbReference type="RefSeq" id="WP_369695621.1">
    <property type="nucleotide sequence ID" value="NZ_JBHUEK010000008.1"/>
</dbReference>
<comment type="caution">
    <text evidence="2">The sequence shown here is derived from an EMBL/GenBank/DDBJ whole genome shotgun (WGS) entry which is preliminary data.</text>
</comment>
<protein>
    <submittedName>
        <fullName evidence="2">HipA family kinase</fullName>
    </submittedName>
</protein>
<keyword evidence="2" id="KW-0418">Kinase</keyword>
<accession>A0ABW4MJR6</accession>